<protein>
    <submittedName>
        <fullName evidence="1">Uncharacterized protein</fullName>
    </submittedName>
</protein>
<reference evidence="1" key="1">
    <citation type="submission" date="2022-11" db="EMBL/GenBank/DDBJ databases">
        <title>Genome Sequence of Boeremia exigua.</title>
        <authorList>
            <person name="Buettner E."/>
        </authorList>
    </citation>
    <scope>NUCLEOTIDE SEQUENCE</scope>
    <source>
        <strain evidence="1">CU02</strain>
    </source>
</reference>
<organism evidence="1 2">
    <name type="scientific">Boeremia exigua</name>
    <dbReference type="NCBI Taxonomy" id="749465"/>
    <lineage>
        <taxon>Eukaryota</taxon>
        <taxon>Fungi</taxon>
        <taxon>Dikarya</taxon>
        <taxon>Ascomycota</taxon>
        <taxon>Pezizomycotina</taxon>
        <taxon>Dothideomycetes</taxon>
        <taxon>Pleosporomycetidae</taxon>
        <taxon>Pleosporales</taxon>
        <taxon>Pleosporineae</taxon>
        <taxon>Didymellaceae</taxon>
        <taxon>Boeremia</taxon>
    </lineage>
</organism>
<dbReference type="Proteomes" id="UP001153331">
    <property type="component" value="Unassembled WGS sequence"/>
</dbReference>
<comment type="caution">
    <text evidence="1">The sequence shown here is derived from an EMBL/GenBank/DDBJ whole genome shotgun (WGS) entry which is preliminary data.</text>
</comment>
<proteinExistence type="predicted"/>
<gene>
    <name evidence="1" type="ORF">OPT61_g2656</name>
</gene>
<accession>A0ACC2IKV7</accession>
<evidence type="ECO:0000313" key="2">
    <source>
        <dbReference type="Proteomes" id="UP001153331"/>
    </source>
</evidence>
<dbReference type="EMBL" id="JAPHNI010000123">
    <property type="protein sequence ID" value="KAJ8115757.1"/>
    <property type="molecule type" value="Genomic_DNA"/>
</dbReference>
<sequence length="175" mass="19956">MCCNRRQQQRLLQTGLQTQPHQLSRCAARRQQRRELRALATHSLPALHTGCVPQPATPRSHWTEYQPRTMAGILVMGVALGLQEGGRKIKEKRDERKAKKAALATENHTLAESSSSGAVRRRDTRPERKSEEARREQKRHSFSSERAPGEDAPPSYDDVPRPTYEEAMQDTQHRT</sequence>
<keyword evidence="2" id="KW-1185">Reference proteome</keyword>
<name>A0ACC2IKV7_9PLEO</name>
<evidence type="ECO:0000313" key="1">
    <source>
        <dbReference type="EMBL" id="KAJ8115757.1"/>
    </source>
</evidence>